<gene>
    <name evidence="2" type="ORF">BJX67DRAFT_71245</name>
</gene>
<dbReference type="Proteomes" id="UP001610432">
    <property type="component" value="Unassembled WGS sequence"/>
</dbReference>
<evidence type="ECO:0000256" key="1">
    <source>
        <dbReference type="SAM" id="MobiDB-lite"/>
    </source>
</evidence>
<feature type="compositionally biased region" description="Polar residues" evidence="1">
    <location>
        <begin position="579"/>
        <end position="590"/>
    </location>
</feature>
<name>A0ABR4LTS8_9EURO</name>
<feature type="compositionally biased region" description="Polar residues" evidence="1">
    <location>
        <begin position="453"/>
        <end position="462"/>
    </location>
</feature>
<sequence length="806" mass="89608">MGFWWFCPWFRRYRRVSDSSDLGGSYQLNRVESSSTAHRSPGGMSSSVDEQTRFERGSSSSGGLSSRIRGRLSRDTRGLYRRPKRLDRGPKIPFLHFAAKHPGAHAAPATYDIGSSLMSERGYDSDAQYIATPKHPFHGMEYPTGRHRNGKPTTPRRPPPASREPDMEHREQIFGQALDTRAAANEQPAYHVAQGEHQLTWRPREHDHRVPQGFQEFPPCHNADFGSPRGRPLSPSPNSSRVWVQERQAPGPILRLQDTHRPHFPVVPWRGPIPKGVADDNIGQRPGYVTGYPGHYAPQQQAYTTSADSITGCPPQLSVRKRHQCPQGEMTTEEQSTHLGEMNIPRLLASSGSTSNVMQHSPHFNENRSSSNRGTWNATQYQGLNHPMVISPISDTSEGRLAMQTAGIEDPRSPYSPNPSGSYAGYEYEQNILAYCQGSPPKRPHLPFHHSSGLFQSEAQSPNPAPENCAADESQALGNKSIGRFESSRSAGSTGHDSHESGNFTSSRRISIGWMSEGRRIGYGYTLVPPENPSEGLERMHNESSPPRSCGTVDNNPKWPYSGNSAGREHADRRAQKAAATNNDASKTSESSFDISAILQRLNLSWWAGANFTLRTTNTSDPGNDSGGSSFFGMLSNRRKNNTEPGSNANADADNPWEFCSWVRTSQNWSGQQGPQQNIFRSHENAETQLMEKLIALRRRGGAWATTRKVSEIARSLERRAVAKLVASTEQFPAVQRTATRVLRLKSPDTKERLGRIHDVNPIFSVNQFGGNEDRESFRDGTMSSESSDDWNSLYEECLEGRPIPE</sequence>
<dbReference type="EMBL" id="JBFXLQ010000016">
    <property type="protein sequence ID" value="KAL2867935.1"/>
    <property type="molecule type" value="Genomic_DNA"/>
</dbReference>
<feature type="compositionally biased region" description="Polar residues" evidence="1">
    <location>
        <begin position="31"/>
        <end position="49"/>
    </location>
</feature>
<evidence type="ECO:0000313" key="3">
    <source>
        <dbReference type="Proteomes" id="UP001610432"/>
    </source>
</evidence>
<evidence type="ECO:0000313" key="2">
    <source>
        <dbReference type="EMBL" id="KAL2867935.1"/>
    </source>
</evidence>
<feature type="region of interest" description="Disordered" evidence="1">
    <location>
        <begin position="485"/>
        <end position="505"/>
    </location>
</feature>
<feature type="region of interest" description="Disordered" evidence="1">
    <location>
        <begin position="352"/>
        <end position="374"/>
    </location>
</feature>
<reference evidence="2 3" key="1">
    <citation type="submission" date="2024-07" db="EMBL/GenBank/DDBJ databases">
        <title>Section-level genome sequencing and comparative genomics of Aspergillus sections Usti and Cavernicolus.</title>
        <authorList>
            <consortium name="Lawrence Berkeley National Laboratory"/>
            <person name="Nybo J.L."/>
            <person name="Vesth T.C."/>
            <person name="Theobald S."/>
            <person name="Frisvad J.C."/>
            <person name="Larsen T.O."/>
            <person name="Kjaerboelling I."/>
            <person name="Rothschild-Mancinelli K."/>
            <person name="Lyhne E.K."/>
            <person name="Kogle M.E."/>
            <person name="Barry K."/>
            <person name="Clum A."/>
            <person name="Na H."/>
            <person name="Ledsgaard L."/>
            <person name="Lin J."/>
            <person name="Lipzen A."/>
            <person name="Kuo A."/>
            <person name="Riley R."/>
            <person name="Mondo S."/>
            <person name="Labutti K."/>
            <person name="Haridas S."/>
            <person name="Pangalinan J."/>
            <person name="Salamov A.A."/>
            <person name="Simmons B.A."/>
            <person name="Magnuson J.K."/>
            <person name="Chen J."/>
            <person name="Drula E."/>
            <person name="Henrissat B."/>
            <person name="Wiebenga A."/>
            <person name="Lubbers R.J."/>
            <person name="Gomes A.C."/>
            <person name="Macurrencykelacurrency M.R."/>
            <person name="Stajich J."/>
            <person name="Grigoriev I.V."/>
            <person name="Mortensen U.H."/>
            <person name="De Vries R.P."/>
            <person name="Baker S.E."/>
            <person name="Andersen M.R."/>
        </authorList>
    </citation>
    <scope>NUCLEOTIDE SEQUENCE [LARGE SCALE GENOMIC DNA]</scope>
    <source>
        <strain evidence="2 3">CBS 449.75</strain>
    </source>
</reference>
<protein>
    <submittedName>
        <fullName evidence="2">Uncharacterized protein</fullName>
    </submittedName>
</protein>
<dbReference type="RefSeq" id="XP_070886914.1">
    <property type="nucleotide sequence ID" value="XM_071035336.1"/>
</dbReference>
<feature type="region of interest" description="Disordered" evidence="1">
    <location>
        <begin position="771"/>
        <end position="792"/>
    </location>
</feature>
<feature type="region of interest" description="Disordered" evidence="1">
    <location>
        <begin position="134"/>
        <end position="168"/>
    </location>
</feature>
<keyword evidence="3" id="KW-1185">Reference proteome</keyword>
<dbReference type="GeneID" id="98150408"/>
<feature type="compositionally biased region" description="Low complexity" evidence="1">
    <location>
        <begin position="57"/>
        <end position="67"/>
    </location>
</feature>
<feature type="region of interest" description="Disordered" evidence="1">
    <location>
        <begin position="530"/>
        <end position="590"/>
    </location>
</feature>
<comment type="caution">
    <text evidence="2">The sequence shown here is derived from an EMBL/GenBank/DDBJ whole genome shotgun (WGS) entry which is preliminary data.</text>
</comment>
<proteinExistence type="predicted"/>
<organism evidence="2 3">
    <name type="scientific">Aspergillus lucknowensis</name>
    <dbReference type="NCBI Taxonomy" id="176173"/>
    <lineage>
        <taxon>Eukaryota</taxon>
        <taxon>Fungi</taxon>
        <taxon>Dikarya</taxon>
        <taxon>Ascomycota</taxon>
        <taxon>Pezizomycotina</taxon>
        <taxon>Eurotiomycetes</taxon>
        <taxon>Eurotiomycetidae</taxon>
        <taxon>Eurotiales</taxon>
        <taxon>Aspergillaceae</taxon>
        <taxon>Aspergillus</taxon>
        <taxon>Aspergillus subgen. Nidulantes</taxon>
    </lineage>
</organism>
<feature type="region of interest" description="Disordered" evidence="1">
    <location>
        <begin position="616"/>
        <end position="654"/>
    </location>
</feature>
<feature type="region of interest" description="Disordered" evidence="1">
    <location>
        <begin position="437"/>
        <end position="471"/>
    </location>
</feature>
<feature type="compositionally biased region" description="Polar residues" evidence="1">
    <location>
        <begin position="488"/>
        <end position="505"/>
    </location>
</feature>
<feature type="compositionally biased region" description="Polar residues" evidence="1">
    <location>
        <begin position="616"/>
        <end position="629"/>
    </location>
</feature>
<feature type="region of interest" description="Disordered" evidence="1">
    <location>
        <begin position="31"/>
        <end position="87"/>
    </location>
</feature>
<feature type="compositionally biased region" description="Polar residues" evidence="1">
    <location>
        <begin position="543"/>
        <end position="555"/>
    </location>
</feature>
<accession>A0ABR4LTS8</accession>